<reference evidence="2" key="1">
    <citation type="journal article" date="2019" name="Int. J. Syst. Evol. Microbiol.">
        <title>The Global Catalogue of Microorganisms (GCM) 10K type strain sequencing project: providing services to taxonomists for standard genome sequencing and annotation.</title>
        <authorList>
            <consortium name="The Broad Institute Genomics Platform"/>
            <consortium name="The Broad Institute Genome Sequencing Center for Infectious Disease"/>
            <person name="Wu L."/>
            <person name="Ma J."/>
        </authorList>
    </citation>
    <scope>NUCLEOTIDE SEQUENCE [LARGE SCALE GENOMIC DNA]</scope>
    <source>
        <strain evidence="2">CGMCC 1.10106</strain>
    </source>
</reference>
<gene>
    <name evidence="1" type="ORF">GCM10011395_14130</name>
</gene>
<accession>A0ABQ1GK10</accession>
<organism evidence="1 2">
    <name type="scientific">Sphingomonas psychrolutea</name>
    <dbReference type="NCBI Taxonomy" id="1259676"/>
    <lineage>
        <taxon>Bacteria</taxon>
        <taxon>Pseudomonadati</taxon>
        <taxon>Pseudomonadota</taxon>
        <taxon>Alphaproteobacteria</taxon>
        <taxon>Sphingomonadales</taxon>
        <taxon>Sphingomonadaceae</taxon>
        <taxon>Sphingomonas</taxon>
    </lineage>
</organism>
<evidence type="ECO:0000313" key="2">
    <source>
        <dbReference type="Proteomes" id="UP000618591"/>
    </source>
</evidence>
<dbReference type="Proteomes" id="UP000618591">
    <property type="component" value="Unassembled WGS sequence"/>
</dbReference>
<proteinExistence type="predicted"/>
<name>A0ABQ1GK10_9SPHN</name>
<comment type="caution">
    <text evidence="1">The sequence shown here is derived from an EMBL/GenBank/DDBJ whole genome shotgun (WGS) entry which is preliminary data.</text>
</comment>
<sequence length="52" mass="5731">MSYSQLKSTPEGKAAMKEVEEMIAKATKPLISRIANLESEVVALRDHLDGKD</sequence>
<keyword evidence="2" id="KW-1185">Reference proteome</keyword>
<evidence type="ECO:0000313" key="1">
    <source>
        <dbReference type="EMBL" id="GGA45041.1"/>
    </source>
</evidence>
<protein>
    <submittedName>
        <fullName evidence="1">Uncharacterized protein</fullName>
    </submittedName>
</protein>
<dbReference type="EMBL" id="BMDW01000006">
    <property type="protein sequence ID" value="GGA45041.1"/>
    <property type="molecule type" value="Genomic_DNA"/>
</dbReference>